<dbReference type="GO" id="GO:0035097">
    <property type="term" value="C:histone methyltransferase complex"/>
    <property type="evidence" value="ECO:0007669"/>
    <property type="project" value="UniProtKB-ARBA"/>
</dbReference>
<dbReference type="AlphaFoldDB" id="A0A3D8QAI5"/>
<dbReference type="Proteomes" id="UP000256645">
    <property type="component" value="Unassembled WGS sequence"/>
</dbReference>
<feature type="repeat" description="WD" evidence="3">
    <location>
        <begin position="826"/>
        <end position="867"/>
    </location>
</feature>
<dbReference type="GO" id="GO:0017070">
    <property type="term" value="F:U6 snRNA binding"/>
    <property type="evidence" value="ECO:0007669"/>
    <property type="project" value="TreeGrafter"/>
</dbReference>
<dbReference type="OrthoDB" id="538223at2759"/>
<dbReference type="Pfam" id="PF25173">
    <property type="entry name" value="Beta-prop_WDR3_1st"/>
    <property type="match status" value="1"/>
</dbReference>
<gene>
    <name evidence="5" type="ORF">BP6252_13257</name>
</gene>
<dbReference type="SUPFAM" id="SSF52540">
    <property type="entry name" value="P-loop containing nucleoside triphosphate hydrolases"/>
    <property type="match status" value="1"/>
</dbReference>
<sequence length="1024" mass="113697">MSNSTEIIQAYDGSAVQVGHHIEDIHHHHEADFDRCLADLRVTDPRDDRTRIHRTKGGLLKDSYRWILEHEDFRRWRDDEQSRLLWIKGNPGTGKTMLLSGIIDELSPSTRLEDPCASKLLSYFFCQATDTNLHKATAVLRGLIFMLVEEDPALIKHIREDYKIAGKKLFEDGNAWDALRRIFTSILQDVNSKEVILIVDALDECLIDLPILLDFIISTSGSRAKWLLSSRNKKDVERMLKFTETRTRLSLELKENAEEVSRAVNIYIDYCVSELEEIRDDHSLQQSIQVTMRQKANGTFLWVALVFQELKTVKSWDMEEVMENVPPGLDELYDRMMQQIDQLNWNTPKYCRSVLATATTVYRPLHLVELCFLSGLPPELSQRQEKVAEIVNMCGSFLTFRDDIVYFVHQSAKDFLDRKAFNKIFPSGVEHEHHNIFARSLSVMCKTLQRDIYGLRAPGVSIKEVTQPNPDPLAPARYSCVYWVDHLHDSALTINATNALQDDGPMDKFLRQKYLYWLEALSLLKSLSNGIIAMAKLSSLLQGHTSQVASLVQDGRRFIQYYNHAIQNYPLQIYVSALIFAPARSIIKNLFQNELPKWIITKPRVEENWSAALQTLEGHTDSISSVAFSPDGKQVVSGSHDKTVRLWDAVTGAPLQTLEGHTDSVKSVAFSPDGRQVVSGSDDTTVRLWDAVTGAPLQTLEGHTNSVFSVAFSPDGRQVVSGSLDETVRLWDAVTGAPLQTLEGHTSSVYSMAFSPDGKQVVSGSKDETVRLWDVVTGAPLQTLEGHTSSVFSVAFSPDGKQVVSGSLDKTVRLWDAVTGAPLQTLEGHTDYVYSVAFSPDGKQVVSGSDDTTVRLWDAVTGAPLQTLEGHTSVVFSVAFSPDGRQVVSGSQDETVRLWDAVTGAPLQTLEGHTSSVKSVAFSPDGKQVVSGSLDEIVRLWDAITGAPLQTLEGHTSSVNSVAFSPDGKQVVSGSLDKTVRLWDAVTGAPLQMLEGHTSIVNSVAFSPDGRQVVSGSGDRTVRL</sequence>
<evidence type="ECO:0000256" key="3">
    <source>
        <dbReference type="PROSITE-ProRule" id="PRU00221"/>
    </source>
</evidence>
<evidence type="ECO:0000256" key="1">
    <source>
        <dbReference type="ARBA" id="ARBA00022574"/>
    </source>
</evidence>
<evidence type="ECO:0000313" key="6">
    <source>
        <dbReference type="Proteomes" id="UP000256645"/>
    </source>
</evidence>
<dbReference type="PRINTS" id="PR00320">
    <property type="entry name" value="GPROTEINBRPT"/>
</dbReference>
<evidence type="ECO:0000313" key="5">
    <source>
        <dbReference type="EMBL" id="RDW58781.1"/>
    </source>
</evidence>
<dbReference type="InterPro" id="IPR036322">
    <property type="entry name" value="WD40_repeat_dom_sf"/>
</dbReference>
<feature type="repeat" description="WD" evidence="3">
    <location>
        <begin position="784"/>
        <end position="825"/>
    </location>
</feature>
<dbReference type="InterPro" id="IPR020472">
    <property type="entry name" value="WD40_PAC1"/>
</dbReference>
<dbReference type="InterPro" id="IPR001680">
    <property type="entry name" value="WD40_rpt"/>
</dbReference>
<dbReference type="FunFam" id="2.130.10.10:FF:000228">
    <property type="entry name" value="COMPASS-like H3K4 histone methylase component WDR5A"/>
    <property type="match status" value="2"/>
</dbReference>
<dbReference type="InterPro" id="IPR027417">
    <property type="entry name" value="P-loop_NTPase"/>
</dbReference>
<dbReference type="PROSITE" id="PS00678">
    <property type="entry name" value="WD_REPEATS_1"/>
    <property type="match status" value="1"/>
</dbReference>
<name>A0A3D8QAI5_9HELO</name>
<comment type="caution">
    <text evidence="5">The sequence shown here is derived from an EMBL/GenBank/DDBJ whole genome shotgun (WGS) entry which is preliminary data.</text>
</comment>
<dbReference type="SMART" id="SM00320">
    <property type="entry name" value="WD40"/>
    <property type="match status" value="10"/>
</dbReference>
<dbReference type="GO" id="GO:0046540">
    <property type="term" value="C:U4/U6 x U5 tri-snRNP complex"/>
    <property type="evidence" value="ECO:0007669"/>
    <property type="project" value="TreeGrafter"/>
</dbReference>
<feature type="repeat" description="WD" evidence="3">
    <location>
        <begin position="658"/>
        <end position="699"/>
    </location>
</feature>
<dbReference type="EMBL" id="PDLM01000017">
    <property type="protein sequence ID" value="RDW58781.1"/>
    <property type="molecule type" value="Genomic_DNA"/>
</dbReference>
<proteinExistence type="predicted"/>
<organism evidence="5 6">
    <name type="scientific">Coleophoma cylindrospora</name>
    <dbReference type="NCBI Taxonomy" id="1849047"/>
    <lineage>
        <taxon>Eukaryota</taxon>
        <taxon>Fungi</taxon>
        <taxon>Dikarya</taxon>
        <taxon>Ascomycota</taxon>
        <taxon>Pezizomycotina</taxon>
        <taxon>Leotiomycetes</taxon>
        <taxon>Helotiales</taxon>
        <taxon>Dermateaceae</taxon>
        <taxon>Coleophoma</taxon>
    </lineage>
</organism>
<feature type="repeat" description="WD" evidence="3">
    <location>
        <begin position="868"/>
        <end position="909"/>
    </location>
</feature>
<dbReference type="InterPro" id="IPR056884">
    <property type="entry name" value="NPHP3-like_N"/>
</dbReference>
<feature type="repeat" description="WD" evidence="3">
    <location>
        <begin position="700"/>
        <end position="741"/>
    </location>
</feature>
<feature type="repeat" description="WD" evidence="3">
    <location>
        <begin position="616"/>
        <end position="657"/>
    </location>
</feature>
<dbReference type="InterPro" id="IPR019775">
    <property type="entry name" value="WD40_repeat_CS"/>
</dbReference>
<protein>
    <recommendedName>
        <fullName evidence="4">NACHT domain-containing protein</fullName>
    </recommendedName>
</protein>
<dbReference type="STRING" id="1849047.A0A3D8QAI5"/>
<dbReference type="GO" id="GO:0000398">
    <property type="term" value="P:mRNA splicing, via spliceosome"/>
    <property type="evidence" value="ECO:0007669"/>
    <property type="project" value="TreeGrafter"/>
</dbReference>
<keyword evidence="1 3" id="KW-0853">WD repeat</keyword>
<dbReference type="PANTHER" id="PTHR19846:SF0">
    <property type="entry name" value="PRE-MRNA PROCESSING FACTOR 4"/>
    <property type="match status" value="1"/>
</dbReference>
<dbReference type="PROSITE" id="PS50837">
    <property type="entry name" value="NACHT"/>
    <property type="match status" value="1"/>
</dbReference>
<evidence type="ECO:0000256" key="2">
    <source>
        <dbReference type="ARBA" id="ARBA00022737"/>
    </source>
</evidence>
<feature type="repeat" description="WD" evidence="3">
    <location>
        <begin position="952"/>
        <end position="993"/>
    </location>
</feature>
<feature type="domain" description="NACHT" evidence="4">
    <location>
        <begin position="83"/>
        <end position="231"/>
    </location>
</feature>
<dbReference type="Gene3D" id="3.40.50.300">
    <property type="entry name" value="P-loop containing nucleotide triphosphate hydrolases"/>
    <property type="match status" value="1"/>
</dbReference>
<dbReference type="Pfam" id="PF24883">
    <property type="entry name" value="NPHP3_N"/>
    <property type="match status" value="1"/>
</dbReference>
<dbReference type="InterPro" id="IPR011047">
    <property type="entry name" value="Quinoprotein_ADH-like_sf"/>
</dbReference>
<feature type="repeat" description="WD" evidence="3">
    <location>
        <begin position="910"/>
        <end position="951"/>
    </location>
</feature>
<dbReference type="CDD" id="cd00200">
    <property type="entry name" value="WD40"/>
    <property type="match status" value="1"/>
</dbReference>
<dbReference type="SUPFAM" id="SSF50978">
    <property type="entry name" value="WD40 repeat-like"/>
    <property type="match status" value="1"/>
</dbReference>
<evidence type="ECO:0000259" key="4">
    <source>
        <dbReference type="PROSITE" id="PS50837"/>
    </source>
</evidence>
<keyword evidence="6" id="KW-1185">Reference proteome</keyword>
<dbReference type="InterPro" id="IPR015943">
    <property type="entry name" value="WD40/YVTN_repeat-like_dom_sf"/>
</dbReference>
<dbReference type="SUPFAM" id="SSF50998">
    <property type="entry name" value="Quinoprotein alcohol dehydrogenase-like"/>
    <property type="match status" value="1"/>
</dbReference>
<dbReference type="PROSITE" id="PS50294">
    <property type="entry name" value="WD_REPEATS_REGION"/>
    <property type="match status" value="10"/>
</dbReference>
<dbReference type="GO" id="GO:0030621">
    <property type="term" value="F:U4 snRNA binding"/>
    <property type="evidence" value="ECO:0007669"/>
    <property type="project" value="TreeGrafter"/>
</dbReference>
<dbReference type="Gene3D" id="2.130.10.10">
    <property type="entry name" value="YVTN repeat-like/Quinoprotein amine dehydrogenase"/>
    <property type="match status" value="5"/>
</dbReference>
<keyword evidence="2" id="KW-0677">Repeat</keyword>
<feature type="repeat" description="WD" evidence="3">
    <location>
        <begin position="994"/>
        <end position="1024"/>
    </location>
</feature>
<dbReference type="PROSITE" id="PS50082">
    <property type="entry name" value="WD_REPEATS_2"/>
    <property type="match status" value="10"/>
</dbReference>
<reference evidence="5 6" key="1">
    <citation type="journal article" date="2018" name="IMA Fungus">
        <title>IMA Genome-F 9: Draft genome sequence of Annulohypoxylon stygium, Aspergillus mulundensis, Berkeleyomyces basicola (syn. Thielaviopsis basicola), Ceratocystis smalleyi, two Cercospora beticola strains, Coleophoma cylindrospora, Fusarium fracticaudum, Phialophora cf. hyalina, and Morchella septimelata.</title>
        <authorList>
            <person name="Wingfield B.D."/>
            <person name="Bills G.F."/>
            <person name="Dong Y."/>
            <person name="Huang W."/>
            <person name="Nel W.J."/>
            <person name="Swalarsk-Parry B.S."/>
            <person name="Vaghefi N."/>
            <person name="Wilken P.M."/>
            <person name="An Z."/>
            <person name="de Beer Z.W."/>
            <person name="De Vos L."/>
            <person name="Chen L."/>
            <person name="Duong T.A."/>
            <person name="Gao Y."/>
            <person name="Hammerbacher A."/>
            <person name="Kikkert J.R."/>
            <person name="Li Y."/>
            <person name="Li H."/>
            <person name="Li K."/>
            <person name="Li Q."/>
            <person name="Liu X."/>
            <person name="Ma X."/>
            <person name="Naidoo K."/>
            <person name="Pethybridge S.J."/>
            <person name="Sun J."/>
            <person name="Steenkamp E.T."/>
            <person name="van der Nest M.A."/>
            <person name="van Wyk S."/>
            <person name="Wingfield M.J."/>
            <person name="Xiong C."/>
            <person name="Yue Q."/>
            <person name="Zhang X."/>
        </authorList>
    </citation>
    <scope>NUCLEOTIDE SEQUENCE [LARGE SCALE GENOMIC DNA]</scope>
    <source>
        <strain evidence="5 6">BP6252</strain>
    </source>
</reference>
<dbReference type="InterPro" id="IPR007111">
    <property type="entry name" value="NACHT_NTPase"/>
</dbReference>
<feature type="repeat" description="WD" evidence="3">
    <location>
        <begin position="742"/>
        <end position="783"/>
    </location>
</feature>
<accession>A0A3D8QAI5</accession>
<dbReference type="PANTHER" id="PTHR19846">
    <property type="entry name" value="WD40 REPEAT PROTEIN"/>
    <property type="match status" value="1"/>
</dbReference>
<dbReference type="Pfam" id="PF00400">
    <property type="entry name" value="WD40"/>
    <property type="match status" value="5"/>
</dbReference>